<keyword evidence="1" id="KW-0238">DNA-binding</keyword>
<dbReference type="PANTHER" id="PTHR30204:SF89">
    <property type="entry name" value="HTH MERR-TYPE DOMAIN-CONTAINING PROTEIN"/>
    <property type="match status" value="1"/>
</dbReference>
<accession>A0A1E7L498</accession>
<dbReference type="SUPFAM" id="SSF46955">
    <property type="entry name" value="Putative DNA-binding domain"/>
    <property type="match status" value="1"/>
</dbReference>
<dbReference type="PROSITE" id="PS50937">
    <property type="entry name" value="HTH_MERR_2"/>
    <property type="match status" value="1"/>
</dbReference>
<dbReference type="EMBL" id="LJGW01000266">
    <property type="protein sequence ID" value="OEV10843.1"/>
    <property type="molecule type" value="Genomic_DNA"/>
</dbReference>
<protein>
    <recommendedName>
        <fullName evidence="2">HTH merR-type domain-containing protein</fullName>
    </recommendedName>
</protein>
<comment type="caution">
    <text evidence="3">The sequence shown here is derived from an EMBL/GenBank/DDBJ whole genome shotgun (WGS) entry which is preliminary data.</text>
</comment>
<dbReference type="GO" id="GO:0003700">
    <property type="term" value="F:DNA-binding transcription factor activity"/>
    <property type="evidence" value="ECO:0007669"/>
    <property type="project" value="InterPro"/>
</dbReference>
<dbReference type="PATRIC" id="fig|518642.10.peg.3551"/>
<evidence type="ECO:0000313" key="3">
    <source>
        <dbReference type="EMBL" id="OEV10843.1"/>
    </source>
</evidence>
<keyword evidence="4" id="KW-1185">Reference proteome</keyword>
<dbReference type="Proteomes" id="UP000176005">
    <property type="component" value="Unassembled WGS sequence"/>
</dbReference>
<dbReference type="Gene3D" id="1.10.1660.10">
    <property type="match status" value="1"/>
</dbReference>
<dbReference type="AlphaFoldDB" id="A0A1E7L498"/>
<organism evidence="3 4">
    <name type="scientific">Streptomyces nanshensis</name>
    <dbReference type="NCBI Taxonomy" id="518642"/>
    <lineage>
        <taxon>Bacteria</taxon>
        <taxon>Bacillati</taxon>
        <taxon>Actinomycetota</taxon>
        <taxon>Actinomycetes</taxon>
        <taxon>Kitasatosporales</taxon>
        <taxon>Streptomycetaceae</taxon>
        <taxon>Streptomyces</taxon>
    </lineage>
</organism>
<proteinExistence type="predicted"/>
<dbReference type="GO" id="GO:0003677">
    <property type="term" value="F:DNA binding"/>
    <property type="evidence" value="ECO:0007669"/>
    <property type="project" value="UniProtKB-KW"/>
</dbReference>
<reference evidence="3 4" key="1">
    <citation type="journal article" date="2016" name="Front. Microbiol.">
        <title>Comparative Genomics Analysis of Streptomyces Species Reveals Their Adaptation to the Marine Environment and Their Diversity at the Genomic Level.</title>
        <authorList>
            <person name="Tian X."/>
            <person name="Zhang Z."/>
            <person name="Yang T."/>
            <person name="Chen M."/>
            <person name="Li J."/>
            <person name="Chen F."/>
            <person name="Yang J."/>
            <person name="Li W."/>
            <person name="Zhang B."/>
            <person name="Zhang Z."/>
            <person name="Wu J."/>
            <person name="Zhang C."/>
            <person name="Long L."/>
            <person name="Xiao J."/>
        </authorList>
    </citation>
    <scope>NUCLEOTIDE SEQUENCE [LARGE SCALE GENOMIC DNA]</scope>
    <source>
        <strain evidence="3 4">SCSIO 10429</strain>
    </source>
</reference>
<evidence type="ECO:0000256" key="1">
    <source>
        <dbReference type="ARBA" id="ARBA00023125"/>
    </source>
</evidence>
<name>A0A1E7L498_9ACTN</name>
<sequence length="247" mass="25935">MERTTPPGTAAGDGVAVGAGGPLSIGAVLRALREEFPDVTASKIRFLETEGLVEPRRSPSGHRWFSAEDVERLVHVLRMQRDAYLPLKVIKEHLDASFPAEEPFLRPGASGPPGSRIGRAELLVAAEATEGELADAESSGLIAPYPDGTYGAAAPVVLRLLADFAGYGIQPHRLRAAKDSAEHEATLIENAVASLSGRNGAGGGGHEEREAAARLAALSVRLHAAFLQAALCVRPDERPDGGDSRGE</sequence>
<gene>
    <name evidence="3" type="ORF">AN218_15715</name>
</gene>
<feature type="domain" description="HTH merR-type" evidence="2">
    <location>
        <begin position="38"/>
        <end position="96"/>
    </location>
</feature>
<dbReference type="InterPro" id="IPR009061">
    <property type="entry name" value="DNA-bd_dom_put_sf"/>
</dbReference>
<dbReference type="Pfam" id="PF13411">
    <property type="entry name" value="MerR_1"/>
    <property type="match status" value="1"/>
</dbReference>
<dbReference type="PANTHER" id="PTHR30204">
    <property type="entry name" value="REDOX-CYCLING DRUG-SENSING TRANSCRIPTIONAL ACTIVATOR SOXR"/>
    <property type="match status" value="1"/>
</dbReference>
<dbReference type="RefSeq" id="WP_070017512.1">
    <property type="nucleotide sequence ID" value="NZ_LJGW01000266.1"/>
</dbReference>
<evidence type="ECO:0000259" key="2">
    <source>
        <dbReference type="PROSITE" id="PS50937"/>
    </source>
</evidence>
<dbReference type="InterPro" id="IPR000551">
    <property type="entry name" value="MerR-type_HTH_dom"/>
</dbReference>
<dbReference type="CDD" id="cd00592">
    <property type="entry name" value="HTH_MerR-like"/>
    <property type="match status" value="1"/>
</dbReference>
<evidence type="ECO:0000313" key="4">
    <source>
        <dbReference type="Proteomes" id="UP000176005"/>
    </source>
</evidence>
<dbReference type="InterPro" id="IPR047057">
    <property type="entry name" value="MerR_fam"/>
</dbReference>
<dbReference type="SMART" id="SM00422">
    <property type="entry name" value="HTH_MERR"/>
    <property type="match status" value="1"/>
</dbReference>